<reference evidence="2" key="1">
    <citation type="submission" date="2023-07" db="EMBL/GenBank/DDBJ databases">
        <authorList>
            <person name="Stuckert A."/>
        </authorList>
    </citation>
    <scope>NUCLEOTIDE SEQUENCE</scope>
</reference>
<dbReference type="Proteomes" id="UP001176940">
    <property type="component" value="Unassembled WGS sequence"/>
</dbReference>
<comment type="catalytic activity">
    <reaction evidence="1">
        <text>S-ubiquitinyl-[E2 ubiquitin-conjugating enzyme]-L-cysteine + [acceptor protein]-L-lysine = [E2 ubiquitin-conjugating enzyme]-L-cysteine + N(6)-ubiquitinyl-[acceptor protein]-L-lysine.</text>
        <dbReference type="EC" id="2.3.2.27"/>
    </reaction>
</comment>
<organism evidence="2 3">
    <name type="scientific">Ranitomeya imitator</name>
    <name type="common">mimic poison frog</name>
    <dbReference type="NCBI Taxonomy" id="111125"/>
    <lineage>
        <taxon>Eukaryota</taxon>
        <taxon>Metazoa</taxon>
        <taxon>Chordata</taxon>
        <taxon>Craniata</taxon>
        <taxon>Vertebrata</taxon>
        <taxon>Euteleostomi</taxon>
        <taxon>Amphibia</taxon>
        <taxon>Batrachia</taxon>
        <taxon>Anura</taxon>
        <taxon>Neobatrachia</taxon>
        <taxon>Hyloidea</taxon>
        <taxon>Dendrobatidae</taxon>
        <taxon>Dendrobatinae</taxon>
        <taxon>Ranitomeya</taxon>
    </lineage>
</organism>
<name>A0ABN9KS48_9NEOB</name>
<comment type="pathway">
    <text evidence="1">Protein modification; protein ubiquitination.</text>
</comment>
<gene>
    <name evidence="2" type="ORF">RIMI_LOCUS1601814</name>
</gene>
<sequence>MIFTIEAEEAQRKLKRLSEEETALPPPVLPPFCPLFASLINILQSDVMLCIMGTILQWAVEPNGYSWSEAMLQRVLHLIGMALQEENQHLQNISEDNVLTFTFSEKISRPGAAPNTSPSILALLETLQNAAHLEVHKDMIRWILKTFGTIKKIRESSSAVPVVEIEGSTMEQVLIHALSTYDLGSLSV</sequence>
<proteinExistence type="inferred from homology"/>
<comment type="similarity">
    <text evidence="1">Belongs to the E3 ubiquitin-protein ligase UBR1-like family.</text>
</comment>
<keyword evidence="1" id="KW-0808">Transferase</keyword>
<evidence type="ECO:0000313" key="2">
    <source>
        <dbReference type="EMBL" id="CAJ0921752.1"/>
    </source>
</evidence>
<dbReference type="EC" id="2.3.2.27" evidence="1"/>
<comment type="function">
    <text evidence="1">Ubiquitin ligase protein which is a component of the N-end rule pathway. Recognizes and binds to proteins bearing specific N-terminal residues that are destabilizing according to the N-end rule, leading to their ubiquitination and subsequent degradation.</text>
</comment>
<evidence type="ECO:0000313" key="3">
    <source>
        <dbReference type="Proteomes" id="UP001176940"/>
    </source>
</evidence>
<keyword evidence="1" id="KW-0862">Zinc</keyword>
<accession>A0ABN9KS48</accession>
<evidence type="ECO:0000256" key="1">
    <source>
        <dbReference type="RuleBase" id="RU366018"/>
    </source>
</evidence>
<keyword evidence="3" id="KW-1185">Reference proteome</keyword>
<dbReference type="PANTHER" id="PTHR21497">
    <property type="entry name" value="UBIQUITIN LIGASE E3 ALPHA-RELATED"/>
    <property type="match status" value="1"/>
</dbReference>
<keyword evidence="1" id="KW-0863">Zinc-finger</keyword>
<comment type="caution">
    <text evidence="2">The sequence shown here is derived from an EMBL/GenBank/DDBJ whole genome shotgun (WGS) entry which is preliminary data.</text>
</comment>
<keyword evidence="1" id="KW-0479">Metal-binding</keyword>
<protein>
    <recommendedName>
        <fullName evidence="1">E3 ubiquitin-protein ligase</fullName>
        <ecNumber evidence="1">2.3.2.27</ecNumber>
    </recommendedName>
</protein>
<dbReference type="EMBL" id="CAUEEQ010002113">
    <property type="protein sequence ID" value="CAJ0921752.1"/>
    <property type="molecule type" value="Genomic_DNA"/>
</dbReference>
<dbReference type="InterPro" id="IPR039164">
    <property type="entry name" value="UBR1-like"/>
</dbReference>
<keyword evidence="1" id="KW-0833">Ubl conjugation pathway</keyword>
<dbReference type="PANTHER" id="PTHR21497:SF28">
    <property type="entry name" value="E3 UBIQUITIN-PROTEIN LIGASE UBR2"/>
    <property type="match status" value="1"/>
</dbReference>